<organism evidence="2 3">
    <name type="scientific">Albidovulum litorale</name>
    <dbReference type="NCBI Taxonomy" id="2984134"/>
    <lineage>
        <taxon>Bacteria</taxon>
        <taxon>Pseudomonadati</taxon>
        <taxon>Pseudomonadota</taxon>
        <taxon>Alphaproteobacteria</taxon>
        <taxon>Rhodobacterales</taxon>
        <taxon>Paracoccaceae</taxon>
        <taxon>Albidovulum</taxon>
    </lineage>
</organism>
<comment type="caution">
    <text evidence="2">The sequence shown here is derived from an EMBL/GenBank/DDBJ whole genome shotgun (WGS) entry which is preliminary data.</text>
</comment>
<dbReference type="Pfam" id="PF13385">
    <property type="entry name" value="Laminin_G_3"/>
    <property type="match status" value="1"/>
</dbReference>
<dbReference type="EMBL" id="JAOWKZ010000004">
    <property type="protein sequence ID" value="MCV2873779.1"/>
    <property type="molecule type" value="Genomic_DNA"/>
</dbReference>
<dbReference type="InterPro" id="IPR013320">
    <property type="entry name" value="ConA-like_dom_sf"/>
</dbReference>
<feature type="region of interest" description="Disordered" evidence="1">
    <location>
        <begin position="1"/>
        <end position="23"/>
    </location>
</feature>
<reference evidence="2 3" key="1">
    <citation type="submission" date="2022-10" db="EMBL/GenBank/DDBJ databases">
        <title>Defluviimonas sp. nov., isolated from ocean surface sediments.</title>
        <authorList>
            <person name="He W."/>
            <person name="Wang L."/>
            <person name="Zhang D.-F."/>
        </authorList>
    </citation>
    <scope>NUCLEOTIDE SEQUENCE [LARGE SCALE GENOMIC DNA]</scope>
    <source>
        <strain evidence="2 3">WL0050</strain>
    </source>
</reference>
<accession>A0ABT2ZRZ3</accession>
<gene>
    <name evidence="2" type="ORF">OEZ71_15880</name>
</gene>
<evidence type="ECO:0000313" key="3">
    <source>
        <dbReference type="Proteomes" id="UP001652564"/>
    </source>
</evidence>
<evidence type="ECO:0000313" key="2">
    <source>
        <dbReference type="EMBL" id="MCV2873779.1"/>
    </source>
</evidence>
<dbReference type="RefSeq" id="WP_263741011.1">
    <property type="nucleotide sequence ID" value="NZ_JAOWKZ010000004.1"/>
</dbReference>
<keyword evidence="3" id="KW-1185">Reference proteome</keyword>
<name>A0ABT2ZRZ3_9RHOB</name>
<dbReference type="Gene3D" id="2.60.120.200">
    <property type="match status" value="1"/>
</dbReference>
<sequence>MISLSSLSFRGSRPGTSGPAPQPVNVTLAAFSRDRTIFDSGAGIGLAVADVPLSGTGTPGQTVEARAISLDDGGAETTAWTDMSAVDGAGHWSGLLAVPRANTWYRPEVRLKAQPGVTAQGAMRFGVGHVIAIWGQSEPDRILSAFHDNTMPPAVSDPDAVQIFHGASDGPVRHFITDSQPLTAGAAAMAATLIEARPGEKFAVIFHTVPSSDPRGLVNDSDPGREWANDRALHDFATADGQKVGLAAMSWFAAPGSLGSDYGEALFPLFSGRRMDGSPVTFPATITHGASGSYHADHWFGELYDYSHTRWVPYGPHRFDIDADLQDATHYLGGGLQFNLVNKQAARVSWRAMLALPDATMFLPLGLEPTNYVNGFSDGAGGWADFSHPSGDTADGLQAWARLTALAILQSAGLTNWPVPEFDQCLWDPSGAWVEVWSSAGPITTTRRARNEPALGTTQPHWTEVMGFQINGTPAATTQIINGKVRIMPNSGPFTYVDSIQYGEGGASGMIAYPDDYIAETWKNLPIVNIGGTGLNGIPVRPLADPGVLANTLPVGAPSFLTSATGPYFLDPANVPAGTSAITHAARIRFDALPGSTAILFAQSSTGFDVELMNTGALRVTVEDGTGLRTLNAVTVPTALSSGVWYDIVCSANQVEKAFRVAIDGQLVATVPFTASGNGLFQSNRSLSYLARNSGAPQFVGQIEYLRTWFSTIPNGLAPAGTPYKSITGPASSANADSWKLGANAT</sequence>
<evidence type="ECO:0000256" key="1">
    <source>
        <dbReference type="SAM" id="MobiDB-lite"/>
    </source>
</evidence>
<protein>
    <recommendedName>
        <fullName evidence="4">Concanavalin A-like lectin/glucanase superfamily protein</fullName>
    </recommendedName>
</protein>
<dbReference type="Proteomes" id="UP001652564">
    <property type="component" value="Unassembled WGS sequence"/>
</dbReference>
<proteinExistence type="predicted"/>
<evidence type="ECO:0008006" key="4">
    <source>
        <dbReference type="Google" id="ProtNLM"/>
    </source>
</evidence>
<dbReference type="SUPFAM" id="SSF49899">
    <property type="entry name" value="Concanavalin A-like lectins/glucanases"/>
    <property type="match status" value="1"/>
</dbReference>